<organism evidence="6 7">
    <name type="scientific">Tepidimonas taiwanensis</name>
    <dbReference type="NCBI Taxonomy" id="307486"/>
    <lineage>
        <taxon>Bacteria</taxon>
        <taxon>Pseudomonadati</taxon>
        <taxon>Pseudomonadota</taxon>
        <taxon>Betaproteobacteria</taxon>
        <taxon>Burkholderiales</taxon>
        <taxon>Tepidimonas</taxon>
    </lineage>
</organism>
<sequence>MAVVDVILLAVLAASVLLGVWRGLLYEVLSVLAWVVAFVVAQRWALAVAGWLPLQGWSDPLRYGAGFALTFVVVAFVGGWVAALARRGAEATGVRPVDRVLGGVFGLLRGGLILAGVALLVHQTPWADSAAWREAVGPRWLTQGLLAVKVLVPAEVAVYFP</sequence>
<dbReference type="OrthoDB" id="9810601at2"/>
<dbReference type="EMBL" id="VJOM01000002">
    <property type="protein sequence ID" value="TSE33726.1"/>
    <property type="molecule type" value="Genomic_DNA"/>
</dbReference>
<evidence type="ECO:0000256" key="3">
    <source>
        <dbReference type="ARBA" id="ARBA00022989"/>
    </source>
</evidence>
<dbReference type="STRING" id="307486.GCA_000807215_00007"/>
<evidence type="ECO:0000313" key="7">
    <source>
        <dbReference type="Proteomes" id="UP000317763"/>
    </source>
</evidence>
<comment type="subcellular location">
    <subcellularLocation>
        <location evidence="1">Membrane</location>
        <topology evidence="1">Multi-pass membrane protein</topology>
    </subcellularLocation>
</comment>
<evidence type="ECO:0000313" key="6">
    <source>
        <dbReference type="EMBL" id="TSE33726.1"/>
    </source>
</evidence>
<feature type="transmembrane region" description="Helical" evidence="5">
    <location>
        <begin position="6"/>
        <end position="24"/>
    </location>
</feature>
<dbReference type="Pfam" id="PF02674">
    <property type="entry name" value="Colicin_V"/>
    <property type="match status" value="1"/>
</dbReference>
<keyword evidence="3 5" id="KW-1133">Transmembrane helix</keyword>
<keyword evidence="7" id="KW-1185">Reference proteome</keyword>
<proteinExistence type="predicted"/>
<accession>A0A554XD17</accession>
<dbReference type="Proteomes" id="UP000317763">
    <property type="component" value="Unassembled WGS sequence"/>
</dbReference>
<dbReference type="PANTHER" id="PTHR36926:SF1">
    <property type="entry name" value="COLICIN V PRODUCTION PROTEIN"/>
    <property type="match status" value="1"/>
</dbReference>
<dbReference type="AlphaFoldDB" id="A0A554XD17"/>
<comment type="caution">
    <text evidence="6">The sequence shown here is derived from an EMBL/GenBank/DDBJ whole genome shotgun (WGS) entry which is preliminary data.</text>
</comment>
<dbReference type="GO" id="GO:0009403">
    <property type="term" value="P:toxin biosynthetic process"/>
    <property type="evidence" value="ECO:0007669"/>
    <property type="project" value="InterPro"/>
</dbReference>
<dbReference type="InterPro" id="IPR003825">
    <property type="entry name" value="Colicin-V_CvpA"/>
</dbReference>
<evidence type="ECO:0000256" key="5">
    <source>
        <dbReference type="SAM" id="Phobius"/>
    </source>
</evidence>
<dbReference type="PANTHER" id="PTHR36926">
    <property type="entry name" value="COLICIN V PRODUCTION PROTEIN"/>
    <property type="match status" value="1"/>
</dbReference>
<protein>
    <submittedName>
        <fullName evidence="6">Colicin V production protein</fullName>
    </submittedName>
</protein>
<feature type="transmembrane region" description="Helical" evidence="5">
    <location>
        <begin position="64"/>
        <end position="85"/>
    </location>
</feature>
<dbReference type="RefSeq" id="WP_143897361.1">
    <property type="nucleotide sequence ID" value="NZ_CP083911.1"/>
</dbReference>
<dbReference type="InterPro" id="IPR052719">
    <property type="entry name" value="CvpA-like"/>
</dbReference>
<evidence type="ECO:0000256" key="1">
    <source>
        <dbReference type="ARBA" id="ARBA00004141"/>
    </source>
</evidence>
<reference evidence="6 7" key="1">
    <citation type="submission" date="2019-07" db="EMBL/GenBank/DDBJ databases">
        <title>Tepidimonas taiwanensis I1-1 draft genome.</title>
        <authorList>
            <person name="Da Costa M.S."/>
            <person name="Froufe H.J.C."/>
            <person name="Egas C."/>
            <person name="Albuquerque L."/>
        </authorList>
    </citation>
    <scope>NUCLEOTIDE SEQUENCE [LARGE SCALE GENOMIC DNA]</scope>
    <source>
        <strain evidence="6 7">I1-1</strain>
    </source>
</reference>
<dbReference type="GO" id="GO:0016020">
    <property type="term" value="C:membrane"/>
    <property type="evidence" value="ECO:0007669"/>
    <property type="project" value="UniProtKB-SubCell"/>
</dbReference>
<keyword evidence="4 5" id="KW-0472">Membrane</keyword>
<feature type="transmembrane region" description="Helical" evidence="5">
    <location>
        <begin position="31"/>
        <end position="52"/>
    </location>
</feature>
<keyword evidence="2 5" id="KW-0812">Transmembrane</keyword>
<feature type="transmembrane region" description="Helical" evidence="5">
    <location>
        <begin position="97"/>
        <end position="120"/>
    </location>
</feature>
<evidence type="ECO:0000256" key="4">
    <source>
        <dbReference type="ARBA" id="ARBA00023136"/>
    </source>
</evidence>
<name>A0A554XD17_9BURK</name>
<gene>
    <name evidence="6" type="primary">cvpA</name>
    <name evidence="6" type="ORF">Ttaiw_00291</name>
</gene>
<evidence type="ECO:0000256" key="2">
    <source>
        <dbReference type="ARBA" id="ARBA00022692"/>
    </source>
</evidence>